<dbReference type="PANTHER" id="PTHR46844">
    <property type="entry name" value="SLR5058 PROTEIN"/>
    <property type="match status" value="1"/>
</dbReference>
<dbReference type="Pfam" id="PF05729">
    <property type="entry name" value="NACHT"/>
    <property type="match status" value="1"/>
</dbReference>
<dbReference type="Gene3D" id="3.80.10.10">
    <property type="entry name" value="Ribonuclease Inhibitor"/>
    <property type="match status" value="1"/>
</dbReference>
<dbReference type="PATRIC" id="fig|261654.4.peg.3041"/>
<dbReference type="STRING" id="261654.GA0070611_2989"/>
<accession>A0A1A8ZNE3</accession>
<dbReference type="Pfam" id="PF22733">
    <property type="entry name" value="NNH1"/>
    <property type="match status" value="1"/>
</dbReference>
<organism evidence="4 5">
    <name type="scientific">Micromonospora auratinigra</name>
    <dbReference type="NCBI Taxonomy" id="261654"/>
    <lineage>
        <taxon>Bacteria</taxon>
        <taxon>Bacillati</taxon>
        <taxon>Actinomycetota</taxon>
        <taxon>Actinomycetes</taxon>
        <taxon>Micromonosporales</taxon>
        <taxon>Micromonosporaceae</taxon>
        <taxon>Micromonospora</taxon>
    </lineage>
</organism>
<evidence type="ECO:0000259" key="3">
    <source>
        <dbReference type="PROSITE" id="PS50837"/>
    </source>
</evidence>
<keyword evidence="5" id="KW-1185">Reference proteome</keyword>
<feature type="domain" description="NACHT" evidence="3">
    <location>
        <begin position="269"/>
        <end position="603"/>
    </location>
</feature>
<reference evidence="5" key="1">
    <citation type="submission" date="2016-06" db="EMBL/GenBank/DDBJ databases">
        <authorList>
            <person name="Varghese N."/>
            <person name="Submissions Spin"/>
        </authorList>
    </citation>
    <scope>NUCLEOTIDE SEQUENCE [LARGE SCALE GENOMIC DNA]</scope>
    <source>
        <strain evidence="5">DSM 44815</strain>
    </source>
</reference>
<dbReference type="InterPro" id="IPR027417">
    <property type="entry name" value="P-loop_NTPase"/>
</dbReference>
<proteinExistence type="predicted"/>
<dbReference type="InterPro" id="IPR054547">
    <property type="entry name" value="NNH1"/>
</dbReference>
<evidence type="ECO:0000256" key="2">
    <source>
        <dbReference type="ARBA" id="ARBA00022840"/>
    </source>
</evidence>
<keyword evidence="2" id="KW-0067">ATP-binding</keyword>
<name>A0A1A8ZNE3_9ACTN</name>
<dbReference type="GO" id="GO:0005524">
    <property type="term" value="F:ATP binding"/>
    <property type="evidence" value="ECO:0007669"/>
    <property type="project" value="UniProtKB-KW"/>
</dbReference>
<dbReference type="Gene3D" id="3.40.50.300">
    <property type="entry name" value="P-loop containing nucleotide triphosphate hydrolases"/>
    <property type="match status" value="1"/>
</dbReference>
<dbReference type="EMBL" id="LT594323">
    <property type="protein sequence ID" value="SBT45336.1"/>
    <property type="molecule type" value="Genomic_DNA"/>
</dbReference>
<dbReference type="InterPro" id="IPR032675">
    <property type="entry name" value="LRR_dom_sf"/>
</dbReference>
<dbReference type="Proteomes" id="UP000199385">
    <property type="component" value="Chromosome I"/>
</dbReference>
<dbReference type="SUPFAM" id="SSF52540">
    <property type="entry name" value="P-loop containing nucleoside triphosphate hydrolases"/>
    <property type="match status" value="1"/>
</dbReference>
<gene>
    <name evidence="4" type="ORF">GA0070611_2989</name>
</gene>
<evidence type="ECO:0000256" key="1">
    <source>
        <dbReference type="ARBA" id="ARBA00022741"/>
    </source>
</evidence>
<dbReference type="InterPro" id="IPR007111">
    <property type="entry name" value="NACHT_NTPase"/>
</dbReference>
<sequence length="1081" mass="120497">MFADVGRVLGPVLNLVVKALVQPPQQGAGTVKEPVRLDSRVRLPGKQLERSLSPKHIDALVEQLSHRLESVRLHDFKVLGESDWNPAVAAVGATLRSLGPIGVTEAIQLNLSHHSLVERALQADPDRPQRELLSGAGTVVYHRLLDESCRHVIEFITQRPEFRQRVDVELIRRTAALQESLDAALERAHLTPEDREFERRYSDLVLRKLDSLQLFGVTLSKNEAYPLSTAYLSLSAAQESGRRKPRAGSRLDLAASQRLRVHDALADTSRILIRGEAGSGKTTLLQWLAINLVKEEGQLPGGWTPAVPFFIPLRRYALRDLPTPEQFTKEIAPALSGEAPDKWVQRVMRSGRAVVLIDGVDELPAAKRNEIWKWLHDLVVSYEDARYVITSRPPAADATIVVPDDFKTFLLLPMGSADVRTFVRQWHSALASTKREGTEPNRLKQYELDLLDKLAQRRDLRRLATNPLLCALTCALHIDRYRQLPRDRIGLYQAALEMLLVRRDEAKEIAGDGVLLSQKDQEMLLAQLAYWLVRNGRSDVDREEALRRLRKYLAAMSHITAKPSQVLDYLLLRSGVLREPVKGRIDFLHKTFQEYLAAQAILDEGDIDYLTKHAHEDSWREVVVMAVGHGRRDERENIIRSLIMPDNDLDPEDSNRKILVAAACLEHPGALDPDLAATVKRLLRRLVPPKTAIAAEQLAEAGDIVLDLVPDPSTLSDDEGLYLLQLINRFHPEDTLPVLARIAASPRPAIRRKLAAFWPQVAPEEYARSVLALMDLSDVAVVARGEGQLHSLQHIDGLRRLIVDGHSGGLHSLSRATVLETAAFVSCQLEGFEAAALRHLKVLDLCNTTIENGLDAAASPSVQELSLIGNATARGGANLAGEFSRIFSLFPNLSKLTVDWSLVASNVPHAVAPGQSLKSLNLLSSATFARFLDGIYKTFSPRELQPLGWRRPSMHQFTGNVGIEEITLVGWPSREELIMMQKLPSLTTLRVIAVRDDLRRKIHADGGIYPYPGLQTGLQESLLNLRNLRNLDLILIDSLGSTFDLQESFDAADLTWLPPYLSRVIRPKSMVEVTLNGNSPR</sequence>
<keyword evidence="1" id="KW-0547">Nucleotide-binding</keyword>
<evidence type="ECO:0000313" key="4">
    <source>
        <dbReference type="EMBL" id="SBT45336.1"/>
    </source>
</evidence>
<dbReference type="AlphaFoldDB" id="A0A1A8ZNE3"/>
<protein>
    <submittedName>
        <fullName evidence="4">NACHT domain-containing protein</fullName>
    </submittedName>
</protein>
<dbReference type="RefSeq" id="WP_091672943.1">
    <property type="nucleotide sequence ID" value="NZ_LT594323.1"/>
</dbReference>
<dbReference type="OrthoDB" id="135105at2"/>
<dbReference type="SUPFAM" id="SSF52047">
    <property type="entry name" value="RNI-like"/>
    <property type="match status" value="1"/>
</dbReference>
<dbReference type="PANTHER" id="PTHR46844:SF1">
    <property type="entry name" value="SLR5058 PROTEIN"/>
    <property type="match status" value="1"/>
</dbReference>
<dbReference type="PROSITE" id="PS50837">
    <property type="entry name" value="NACHT"/>
    <property type="match status" value="1"/>
</dbReference>
<evidence type="ECO:0000313" key="5">
    <source>
        <dbReference type="Proteomes" id="UP000199385"/>
    </source>
</evidence>